<dbReference type="PANTHER" id="PTHR10285">
    <property type="entry name" value="URIDINE KINASE"/>
    <property type="match status" value="1"/>
</dbReference>
<dbReference type="GO" id="GO:0008655">
    <property type="term" value="P:pyrimidine-containing compound salvage"/>
    <property type="evidence" value="ECO:0007669"/>
    <property type="project" value="UniProtKB-ARBA"/>
</dbReference>
<name>A0AA88XSF6_PINIB</name>
<dbReference type="AlphaFoldDB" id="A0AA88XSF6"/>
<sequence>MDLKIFVDTDSDIRLARRLQRDIAERGRDLEGVLKQYNKFVKPAFEHYIEPTMSCADIIVPRGGENKVAIDLIAMHVNSQLHKRGFKLRNKMAHSADNGSQRPDSLFVLEKTPQVHGLHTFIRQTVAVDTPQSYPYEGRRLDARKICGVSILRAGETMEQALCEVCKDIRLGKILIQTNHLTGEPELHYLRLPKDIKESQVMLMDATVATGAAAMMAIRVLLDHDVPEQNITLLSLLMAESGVHTVAYAFPKVKIVTTAVDKVVNDKFHIEPGIG</sequence>
<accession>A0AA88XSF6</accession>
<dbReference type="Proteomes" id="UP001186944">
    <property type="component" value="Unassembled WGS sequence"/>
</dbReference>
<evidence type="ECO:0000259" key="9">
    <source>
        <dbReference type="Pfam" id="PF14681"/>
    </source>
</evidence>
<dbReference type="EMBL" id="VSWD01000010">
    <property type="protein sequence ID" value="KAK3090888.1"/>
    <property type="molecule type" value="Genomic_DNA"/>
</dbReference>
<dbReference type="PRINTS" id="PR00988">
    <property type="entry name" value="URIDINKINASE"/>
</dbReference>
<evidence type="ECO:0000256" key="5">
    <source>
        <dbReference type="ARBA" id="ARBA00022741"/>
    </source>
</evidence>
<keyword evidence="7" id="KW-0067">ATP-binding</keyword>
<dbReference type="Pfam" id="PF14681">
    <property type="entry name" value="UPRTase"/>
    <property type="match status" value="1"/>
</dbReference>
<comment type="pathway">
    <text evidence="1">Pyrimidine metabolism; UMP biosynthesis via salvage pathway; UMP from uridine: step 1/1.</text>
</comment>
<evidence type="ECO:0000313" key="10">
    <source>
        <dbReference type="EMBL" id="KAK3090888.1"/>
    </source>
</evidence>
<dbReference type="GO" id="GO:0005524">
    <property type="term" value="F:ATP binding"/>
    <property type="evidence" value="ECO:0007669"/>
    <property type="project" value="UniProtKB-KW"/>
</dbReference>
<dbReference type="Gene3D" id="3.40.50.2020">
    <property type="match status" value="1"/>
</dbReference>
<protein>
    <recommendedName>
        <fullName evidence="3">uridine/cytidine kinase</fullName>
        <ecNumber evidence="3">2.7.1.48</ecNumber>
    </recommendedName>
</protein>
<keyword evidence="6" id="KW-0418">Kinase</keyword>
<proteinExistence type="inferred from homology"/>
<evidence type="ECO:0000256" key="4">
    <source>
        <dbReference type="ARBA" id="ARBA00022679"/>
    </source>
</evidence>
<gene>
    <name evidence="10" type="ORF">FSP39_015483</name>
</gene>
<evidence type="ECO:0000313" key="11">
    <source>
        <dbReference type="Proteomes" id="UP001186944"/>
    </source>
</evidence>
<evidence type="ECO:0000256" key="1">
    <source>
        <dbReference type="ARBA" id="ARBA00004690"/>
    </source>
</evidence>
<keyword evidence="5" id="KW-0547">Nucleotide-binding</keyword>
<comment type="caution">
    <text evidence="10">The sequence shown here is derived from an EMBL/GenBank/DDBJ whole genome shotgun (WGS) entry which is preliminary data.</text>
</comment>
<feature type="domain" description="Phosphoribulokinase/uridine kinase" evidence="8">
    <location>
        <begin position="1"/>
        <end position="69"/>
    </location>
</feature>
<evidence type="ECO:0000256" key="7">
    <source>
        <dbReference type="ARBA" id="ARBA00022840"/>
    </source>
</evidence>
<dbReference type="CDD" id="cd06223">
    <property type="entry name" value="PRTases_typeI"/>
    <property type="match status" value="1"/>
</dbReference>
<feature type="domain" description="Phosphoribosyltransferase" evidence="9">
    <location>
        <begin position="124"/>
        <end position="275"/>
    </location>
</feature>
<reference evidence="10" key="1">
    <citation type="submission" date="2019-08" db="EMBL/GenBank/DDBJ databases">
        <title>The improved chromosome-level genome for the pearl oyster Pinctada fucata martensii using PacBio sequencing and Hi-C.</title>
        <authorList>
            <person name="Zheng Z."/>
        </authorList>
    </citation>
    <scope>NUCLEOTIDE SEQUENCE</scope>
    <source>
        <strain evidence="10">ZZ-2019</strain>
        <tissue evidence="10">Adductor muscle</tissue>
    </source>
</reference>
<organism evidence="10 11">
    <name type="scientific">Pinctada imbricata</name>
    <name type="common">Atlantic pearl-oyster</name>
    <name type="synonym">Pinctada martensii</name>
    <dbReference type="NCBI Taxonomy" id="66713"/>
    <lineage>
        <taxon>Eukaryota</taxon>
        <taxon>Metazoa</taxon>
        <taxon>Spiralia</taxon>
        <taxon>Lophotrochozoa</taxon>
        <taxon>Mollusca</taxon>
        <taxon>Bivalvia</taxon>
        <taxon>Autobranchia</taxon>
        <taxon>Pteriomorphia</taxon>
        <taxon>Pterioida</taxon>
        <taxon>Pterioidea</taxon>
        <taxon>Pteriidae</taxon>
        <taxon>Pinctada</taxon>
    </lineage>
</organism>
<dbReference type="FunFam" id="3.40.50.2020:FF:000010">
    <property type="entry name" value="Uridine-cytidine kinase"/>
    <property type="match status" value="1"/>
</dbReference>
<dbReference type="SUPFAM" id="SSF52540">
    <property type="entry name" value="P-loop containing nucleoside triphosphate hydrolases"/>
    <property type="match status" value="1"/>
</dbReference>
<comment type="similarity">
    <text evidence="2">Belongs to the uridine kinase family.</text>
</comment>
<dbReference type="InterPro" id="IPR029057">
    <property type="entry name" value="PRTase-like"/>
</dbReference>
<dbReference type="GO" id="GO:0004849">
    <property type="term" value="F:uridine kinase activity"/>
    <property type="evidence" value="ECO:0007669"/>
    <property type="project" value="UniProtKB-EC"/>
</dbReference>
<evidence type="ECO:0000259" key="8">
    <source>
        <dbReference type="Pfam" id="PF00485"/>
    </source>
</evidence>
<evidence type="ECO:0000256" key="6">
    <source>
        <dbReference type="ARBA" id="ARBA00022777"/>
    </source>
</evidence>
<dbReference type="SUPFAM" id="SSF53271">
    <property type="entry name" value="PRTase-like"/>
    <property type="match status" value="1"/>
</dbReference>
<dbReference type="InterPro" id="IPR000836">
    <property type="entry name" value="PRTase_dom"/>
</dbReference>
<dbReference type="InterPro" id="IPR027417">
    <property type="entry name" value="P-loop_NTPase"/>
</dbReference>
<evidence type="ECO:0000256" key="3">
    <source>
        <dbReference type="ARBA" id="ARBA00012137"/>
    </source>
</evidence>
<keyword evidence="11" id="KW-1185">Reference proteome</keyword>
<dbReference type="EC" id="2.7.1.48" evidence="3"/>
<keyword evidence="4" id="KW-0808">Transferase</keyword>
<dbReference type="InterPro" id="IPR006083">
    <property type="entry name" value="PRK/URK"/>
</dbReference>
<dbReference type="Gene3D" id="3.40.50.300">
    <property type="entry name" value="P-loop containing nucleotide triphosphate hydrolases"/>
    <property type="match status" value="1"/>
</dbReference>
<dbReference type="Pfam" id="PF00485">
    <property type="entry name" value="PRK"/>
    <property type="match status" value="1"/>
</dbReference>
<evidence type="ECO:0000256" key="2">
    <source>
        <dbReference type="ARBA" id="ARBA00005408"/>
    </source>
</evidence>